<comment type="caution">
    <text evidence="1">The sequence shown here is derived from an EMBL/GenBank/DDBJ whole genome shotgun (WGS) entry which is preliminary data.</text>
</comment>
<dbReference type="EMBL" id="SGPM01000140">
    <property type="protein sequence ID" value="THH29105.1"/>
    <property type="molecule type" value="Genomic_DNA"/>
</dbReference>
<protein>
    <submittedName>
        <fullName evidence="1">Uncharacterized protein</fullName>
    </submittedName>
</protein>
<sequence>MLPPRLREAAIWVPRQIDHRKNTSVDSEEPIVFEDPEDESIPEPDIPTRASVIESVKLAEEFIEALKATTLEASGLSEDALERLRNPPEYLIQDEIDTNLRLGVVSPAITRMLRYRAELTEKILKELRDNNGKISMYEDVFYGSEFIQSVTSGQLKPDDMCLMLSIDGCQRYEYKQSDCWIYIWIVLDHAPEDRYKKRHVLPGAVIPGPNKPKNLGSFLFPGLAHLSDIQKEGLHIWDASKDRYFTSDFLFALGAADSPGMALIDGLVGHSGKLGCRTYCMLPGRRKDGASQYFPVLIKPLGDNTIEGCDHPDVSLRTRVVPDPAESSLCCNNDALLAGCSLVRCCKRRWIPSTV</sequence>
<gene>
    <name evidence="1" type="ORF">EUX98_g5083</name>
</gene>
<organism evidence="1 2">
    <name type="scientific">Antrodiella citrinella</name>
    <dbReference type="NCBI Taxonomy" id="2447956"/>
    <lineage>
        <taxon>Eukaryota</taxon>
        <taxon>Fungi</taxon>
        <taxon>Dikarya</taxon>
        <taxon>Basidiomycota</taxon>
        <taxon>Agaricomycotina</taxon>
        <taxon>Agaricomycetes</taxon>
        <taxon>Polyporales</taxon>
        <taxon>Steccherinaceae</taxon>
        <taxon>Antrodiella</taxon>
    </lineage>
</organism>
<dbReference type="AlphaFoldDB" id="A0A4S4MTD5"/>
<dbReference type="Pfam" id="PF02992">
    <property type="entry name" value="Transposase_21"/>
    <property type="match status" value="1"/>
</dbReference>
<dbReference type="OrthoDB" id="2669721at2759"/>
<dbReference type="Proteomes" id="UP000308730">
    <property type="component" value="Unassembled WGS sequence"/>
</dbReference>
<keyword evidence="2" id="KW-1185">Reference proteome</keyword>
<dbReference type="InterPro" id="IPR004242">
    <property type="entry name" value="Transposase_21"/>
</dbReference>
<name>A0A4S4MTD5_9APHY</name>
<evidence type="ECO:0000313" key="2">
    <source>
        <dbReference type="Proteomes" id="UP000308730"/>
    </source>
</evidence>
<accession>A0A4S4MTD5</accession>
<evidence type="ECO:0000313" key="1">
    <source>
        <dbReference type="EMBL" id="THH29105.1"/>
    </source>
</evidence>
<reference evidence="1 2" key="1">
    <citation type="submission" date="2019-02" db="EMBL/GenBank/DDBJ databases">
        <title>Genome sequencing of the rare red list fungi Antrodiella citrinella (Flaviporus citrinellus).</title>
        <authorList>
            <person name="Buettner E."/>
            <person name="Kellner H."/>
        </authorList>
    </citation>
    <scope>NUCLEOTIDE SEQUENCE [LARGE SCALE GENOMIC DNA]</scope>
    <source>
        <strain evidence="1 2">DSM 108506</strain>
    </source>
</reference>
<proteinExistence type="predicted"/>